<comment type="subcellular location">
    <subcellularLocation>
        <location evidence="6">Cytoplasm</location>
    </subcellularLocation>
</comment>
<dbReference type="Proteomes" id="UP000067708">
    <property type="component" value="Chromosome"/>
</dbReference>
<dbReference type="SUPFAM" id="SSF50249">
    <property type="entry name" value="Nucleic acid-binding proteins"/>
    <property type="match status" value="1"/>
</dbReference>
<dbReference type="OrthoDB" id="5293449at2"/>
<evidence type="ECO:0000313" key="8">
    <source>
        <dbReference type="EMBL" id="AIC47519.1"/>
    </source>
</evidence>
<dbReference type="GO" id="GO:0016787">
    <property type="term" value="F:hydrolase activity"/>
    <property type="evidence" value="ECO:0007669"/>
    <property type="project" value="UniProtKB-KW"/>
</dbReference>
<dbReference type="InterPro" id="IPR036267">
    <property type="entry name" value="RuvA_C_sf"/>
</dbReference>
<evidence type="ECO:0000256" key="6">
    <source>
        <dbReference type="HAMAP-Rule" id="MF_00031"/>
    </source>
</evidence>
<reference evidence="8 9" key="1">
    <citation type="journal article" date="2014" name="Int. J. Syst. Evol. Microbiol.">
        <title>Rhodoluna lacicola gen. nov., sp. nov., a planktonic freshwater bacterium with stream-lined genome.</title>
        <authorList>
            <person name="Hahn M."/>
            <person name="Schmidt J."/>
            <person name="Taipale S.J."/>
            <person name="Doolittle W.F."/>
            <person name="Koll U."/>
        </authorList>
    </citation>
    <scope>NUCLEOTIDE SEQUENCE [LARGE SCALE GENOMIC DNA]</scope>
    <source>
        <strain evidence="8 9">MWH-Ta8</strain>
    </source>
</reference>
<dbReference type="SUPFAM" id="SSF47781">
    <property type="entry name" value="RuvA domain 2-like"/>
    <property type="match status" value="1"/>
</dbReference>
<keyword evidence="1 6" id="KW-0963">Cytoplasm</keyword>
<dbReference type="AlphaFoldDB" id="A0A060JMQ9"/>
<dbReference type="HOGENOM" id="CLU_087936_3_0_11"/>
<keyword evidence="9" id="KW-1185">Reference proteome</keyword>
<proteinExistence type="inferred from homology"/>
<dbReference type="GO" id="GO:0048476">
    <property type="term" value="C:Holliday junction resolvase complex"/>
    <property type="evidence" value="ECO:0007669"/>
    <property type="project" value="UniProtKB-UniRule"/>
</dbReference>
<sequence>MIASLAGNVIALEAGSAIIDVAGVGYLVQITSNTAHQLKIGQSALINTSLIVREDGFTLFGFTSITEQKVFDLLRSVSGVGPKSALAILGTLTVEQIIDAVGLDNDAAFRSVSGIGPKTAKLIIVTLAGKLVPNQKQVSRKDSAAIGLVVTALTGLGWTERIALEAANQAVRELGESASSNNLLKAALSQLGSSKTVSASDE</sequence>
<evidence type="ECO:0000259" key="7">
    <source>
        <dbReference type="SMART" id="SM00278"/>
    </source>
</evidence>
<evidence type="ECO:0000256" key="1">
    <source>
        <dbReference type="ARBA" id="ARBA00022490"/>
    </source>
</evidence>
<dbReference type="HAMAP" id="MF_00031">
    <property type="entry name" value="DNA_HJ_migration_RuvA"/>
    <property type="match status" value="1"/>
</dbReference>
<evidence type="ECO:0000313" key="9">
    <source>
        <dbReference type="Proteomes" id="UP000067708"/>
    </source>
</evidence>
<dbReference type="GO" id="GO:0006310">
    <property type="term" value="P:DNA recombination"/>
    <property type="evidence" value="ECO:0007669"/>
    <property type="project" value="UniProtKB-UniRule"/>
</dbReference>
<comment type="domain">
    <text evidence="6">Has three domains with a flexible linker between the domains II and III and assumes an 'L' shape. Domain III is highly mobile and contacts RuvB.</text>
</comment>
<gene>
    <name evidence="6" type="primary">ruvA</name>
    <name evidence="8" type="ORF">Rhola_00007150</name>
</gene>
<dbReference type="GO" id="GO:0009379">
    <property type="term" value="C:Holliday junction helicase complex"/>
    <property type="evidence" value="ECO:0007669"/>
    <property type="project" value="InterPro"/>
</dbReference>
<comment type="caution">
    <text evidence="6">Lacks conserved residue(s) required for the propagation of feature annotation.</text>
</comment>
<dbReference type="CDD" id="cd14332">
    <property type="entry name" value="UBA_RuvA_C"/>
    <property type="match status" value="1"/>
</dbReference>
<feature type="region of interest" description="Domain III" evidence="6">
    <location>
        <begin position="142"/>
        <end position="202"/>
    </location>
</feature>
<dbReference type="GO" id="GO:0005737">
    <property type="term" value="C:cytoplasm"/>
    <property type="evidence" value="ECO:0007669"/>
    <property type="project" value="UniProtKB-SubCell"/>
</dbReference>
<dbReference type="InterPro" id="IPR003583">
    <property type="entry name" value="Hlx-hairpin-Hlx_DNA-bd_motif"/>
</dbReference>
<dbReference type="InterPro" id="IPR011114">
    <property type="entry name" value="RuvA_C"/>
</dbReference>
<dbReference type="PATRIC" id="fig|529884.3.peg.678"/>
<dbReference type="Gene3D" id="1.10.150.20">
    <property type="entry name" value="5' to 3' exonuclease, C-terminal subdomain"/>
    <property type="match status" value="1"/>
</dbReference>
<keyword evidence="3 6" id="KW-0238">DNA-binding</keyword>
<comment type="function">
    <text evidence="6">The RuvA-RuvB-RuvC complex processes Holliday junction (HJ) DNA during genetic recombination and DNA repair, while the RuvA-RuvB complex plays an important role in the rescue of blocked DNA replication forks via replication fork reversal (RFR). RuvA specifically binds to HJ cruciform DNA, conferring on it an open structure. The RuvB hexamer acts as an ATP-dependent pump, pulling dsDNA into and through the RuvAB complex. HJ branch migration allows RuvC to scan DNA until it finds its consensus sequence, where it cleaves and resolves the cruciform DNA.</text>
</comment>
<dbReference type="GO" id="GO:0009378">
    <property type="term" value="F:four-way junction helicase activity"/>
    <property type="evidence" value="ECO:0007669"/>
    <property type="project" value="InterPro"/>
</dbReference>
<feature type="domain" description="Helix-hairpin-helix DNA-binding motif class 1" evidence="7">
    <location>
        <begin position="72"/>
        <end position="91"/>
    </location>
</feature>
<dbReference type="NCBIfam" id="TIGR00084">
    <property type="entry name" value="ruvA"/>
    <property type="match status" value="1"/>
</dbReference>
<dbReference type="Pfam" id="PF01330">
    <property type="entry name" value="RuvA_N"/>
    <property type="match status" value="1"/>
</dbReference>
<keyword evidence="2 6" id="KW-0227">DNA damage</keyword>
<dbReference type="InterPro" id="IPR013849">
    <property type="entry name" value="DNA_helicase_Holl-junc_RuvA_I"/>
</dbReference>
<keyword evidence="8" id="KW-0378">Hydrolase</keyword>
<feature type="domain" description="Helix-hairpin-helix DNA-binding motif class 1" evidence="7">
    <location>
        <begin position="107"/>
        <end position="126"/>
    </location>
</feature>
<dbReference type="Gene3D" id="1.10.8.10">
    <property type="entry name" value="DNA helicase RuvA subunit, C-terminal domain"/>
    <property type="match status" value="1"/>
</dbReference>
<dbReference type="GO" id="GO:0000400">
    <property type="term" value="F:four-way junction DNA binding"/>
    <property type="evidence" value="ECO:0007669"/>
    <property type="project" value="UniProtKB-UniRule"/>
</dbReference>
<dbReference type="GO" id="GO:0005524">
    <property type="term" value="F:ATP binding"/>
    <property type="evidence" value="ECO:0007669"/>
    <property type="project" value="InterPro"/>
</dbReference>
<dbReference type="Gene3D" id="2.40.50.140">
    <property type="entry name" value="Nucleic acid-binding proteins"/>
    <property type="match status" value="1"/>
</dbReference>
<dbReference type="Pfam" id="PF07499">
    <property type="entry name" value="RuvA_C"/>
    <property type="match status" value="1"/>
</dbReference>
<dbReference type="GO" id="GO:0006281">
    <property type="term" value="P:DNA repair"/>
    <property type="evidence" value="ECO:0007669"/>
    <property type="project" value="UniProtKB-UniRule"/>
</dbReference>
<evidence type="ECO:0000256" key="3">
    <source>
        <dbReference type="ARBA" id="ARBA00023125"/>
    </source>
</evidence>
<evidence type="ECO:0000256" key="5">
    <source>
        <dbReference type="ARBA" id="ARBA00023204"/>
    </source>
</evidence>
<dbReference type="SUPFAM" id="SSF46929">
    <property type="entry name" value="DNA helicase RuvA subunit, C-terminal domain"/>
    <property type="match status" value="1"/>
</dbReference>
<dbReference type="InterPro" id="IPR012340">
    <property type="entry name" value="NA-bd_OB-fold"/>
</dbReference>
<keyword evidence="5 6" id="KW-0234">DNA repair</keyword>
<comment type="similarity">
    <text evidence="6">Belongs to the RuvA family.</text>
</comment>
<dbReference type="EMBL" id="CP007490">
    <property type="protein sequence ID" value="AIC47519.1"/>
    <property type="molecule type" value="Genomic_DNA"/>
</dbReference>
<evidence type="ECO:0000256" key="4">
    <source>
        <dbReference type="ARBA" id="ARBA00023172"/>
    </source>
</evidence>
<keyword evidence="4 6" id="KW-0233">DNA recombination</keyword>
<dbReference type="eggNOG" id="COG0632">
    <property type="taxonomic scope" value="Bacteria"/>
</dbReference>
<dbReference type="SMART" id="SM00278">
    <property type="entry name" value="HhH1"/>
    <property type="match status" value="2"/>
</dbReference>
<organism evidence="8 9">
    <name type="scientific">Rhodoluna lacicola</name>
    <dbReference type="NCBI Taxonomy" id="529884"/>
    <lineage>
        <taxon>Bacteria</taxon>
        <taxon>Bacillati</taxon>
        <taxon>Actinomycetota</taxon>
        <taxon>Actinomycetes</taxon>
        <taxon>Micrococcales</taxon>
        <taxon>Microbacteriaceae</taxon>
        <taxon>Luna cluster</taxon>
        <taxon>Luna-1 subcluster</taxon>
        <taxon>Rhodoluna</taxon>
    </lineage>
</organism>
<dbReference type="Pfam" id="PF14520">
    <property type="entry name" value="HHH_5"/>
    <property type="match status" value="1"/>
</dbReference>
<evidence type="ECO:0000256" key="2">
    <source>
        <dbReference type="ARBA" id="ARBA00022763"/>
    </source>
</evidence>
<accession>A0A060JMQ9</accession>
<dbReference type="KEGG" id="rla:Rhola_00007150"/>
<name>A0A060JMQ9_9MICO</name>
<dbReference type="InterPro" id="IPR000085">
    <property type="entry name" value="RuvA"/>
</dbReference>
<dbReference type="STRING" id="529884.Rhola_00007150"/>
<comment type="subunit">
    <text evidence="6">Homotetramer. Forms an RuvA(8)-RuvB(12)-Holliday junction (HJ) complex. HJ DNA is sandwiched between 2 RuvA tetramers; dsDNA enters through RuvA and exits via RuvB. An RuvB hexamer assembles on each DNA strand where it exits the tetramer. Each RuvB hexamer is contacted by two RuvA subunits (via domain III) on 2 adjacent RuvB subunits; this complex drives branch migration. In the full resolvosome a probable DNA-RuvA(4)-RuvB(12)-RuvC(2) complex forms which resolves the HJ.</text>
</comment>
<dbReference type="InterPro" id="IPR010994">
    <property type="entry name" value="RuvA_2-like"/>
</dbReference>
<dbReference type="RefSeq" id="WP_038502392.1">
    <property type="nucleotide sequence ID" value="NZ_CP007490.1"/>
</dbReference>
<protein>
    <recommendedName>
        <fullName evidence="6">Holliday junction branch migration complex subunit RuvA</fullName>
    </recommendedName>
</protein>